<comment type="caution">
    <text evidence="1">The sequence shown here is derived from an EMBL/GenBank/DDBJ whole genome shotgun (WGS) entry which is preliminary data.</text>
</comment>
<dbReference type="Proteomes" id="UP000276133">
    <property type="component" value="Unassembled WGS sequence"/>
</dbReference>
<gene>
    <name evidence="1" type="ORF">BpHYR1_033681</name>
</gene>
<organism evidence="1 2">
    <name type="scientific">Brachionus plicatilis</name>
    <name type="common">Marine rotifer</name>
    <name type="synonym">Brachionus muelleri</name>
    <dbReference type="NCBI Taxonomy" id="10195"/>
    <lineage>
        <taxon>Eukaryota</taxon>
        <taxon>Metazoa</taxon>
        <taxon>Spiralia</taxon>
        <taxon>Gnathifera</taxon>
        <taxon>Rotifera</taxon>
        <taxon>Eurotatoria</taxon>
        <taxon>Monogononta</taxon>
        <taxon>Pseudotrocha</taxon>
        <taxon>Ploima</taxon>
        <taxon>Brachionidae</taxon>
        <taxon>Brachionus</taxon>
    </lineage>
</organism>
<dbReference type="EMBL" id="REGN01007058">
    <property type="protein sequence ID" value="RNA07400.1"/>
    <property type="molecule type" value="Genomic_DNA"/>
</dbReference>
<sequence>MSILSSKWIVFSENVDGDFRIDLVRFIIGAIADTIGLDNLDDSAGSAALFVSSKKKLLKIFNFLKNFLNPKKNQTKFLTAHK</sequence>
<evidence type="ECO:0000313" key="2">
    <source>
        <dbReference type="Proteomes" id="UP000276133"/>
    </source>
</evidence>
<proteinExistence type="predicted"/>
<dbReference type="AlphaFoldDB" id="A0A3M7Q7K8"/>
<protein>
    <submittedName>
        <fullName evidence="1">Uncharacterized protein</fullName>
    </submittedName>
</protein>
<accession>A0A3M7Q7K8</accession>
<name>A0A3M7Q7K8_BRAPC</name>
<evidence type="ECO:0000313" key="1">
    <source>
        <dbReference type="EMBL" id="RNA07400.1"/>
    </source>
</evidence>
<reference evidence="1 2" key="1">
    <citation type="journal article" date="2018" name="Sci. Rep.">
        <title>Genomic signatures of local adaptation to the degree of environmental predictability in rotifers.</title>
        <authorList>
            <person name="Franch-Gras L."/>
            <person name="Hahn C."/>
            <person name="Garcia-Roger E.M."/>
            <person name="Carmona M.J."/>
            <person name="Serra M."/>
            <person name="Gomez A."/>
        </authorList>
    </citation>
    <scope>NUCLEOTIDE SEQUENCE [LARGE SCALE GENOMIC DNA]</scope>
    <source>
        <strain evidence="1">HYR1</strain>
    </source>
</reference>
<keyword evidence="2" id="KW-1185">Reference proteome</keyword>